<dbReference type="InterPro" id="IPR029787">
    <property type="entry name" value="Nucleotide_cyclase"/>
</dbReference>
<dbReference type="InterPro" id="IPR035965">
    <property type="entry name" value="PAS-like_dom_sf"/>
</dbReference>
<evidence type="ECO:0000259" key="1">
    <source>
        <dbReference type="PROSITE" id="PS50883"/>
    </source>
</evidence>
<dbReference type="Gene3D" id="3.30.450.40">
    <property type="match status" value="1"/>
</dbReference>
<dbReference type="InterPro" id="IPR013655">
    <property type="entry name" value="PAS_fold_3"/>
</dbReference>
<dbReference type="SMART" id="SM00267">
    <property type="entry name" value="GGDEF"/>
    <property type="match status" value="2"/>
</dbReference>
<name>A0A9D2CD01_9FIRM</name>
<dbReference type="Gene3D" id="3.30.450.20">
    <property type="entry name" value="PAS domain"/>
    <property type="match status" value="1"/>
</dbReference>
<dbReference type="Pfam" id="PF00990">
    <property type="entry name" value="GGDEF"/>
    <property type="match status" value="2"/>
</dbReference>
<dbReference type="InterPro" id="IPR001633">
    <property type="entry name" value="EAL_dom"/>
</dbReference>
<accession>A0A9D2CD01</accession>
<dbReference type="Proteomes" id="UP000886824">
    <property type="component" value="Unassembled WGS sequence"/>
</dbReference>
<dbReference type="InterPro" id="IPR043128">
    <property type="entry name" value="Rev_trsase/Diguanyl_cyclase"/>
</dbReference>
<feature type="domain" description="EAL" evidence="1">
    <location>
        <begin position="294"/>
        <end position="549"/>
    </location>
</feature>
<dbReference type="CDD" id="cd01949">
    <property type="entry name" value="GGDEF"/>
    <property type="match status" value="2"/>
</dbReference>
<reference evidence="3" key="2">
    <citation type="submission" date="2021-04" db="EMBL/GenBank/DDBJ databases">
        <authorList>
            <person name="Gilroy R."/>
        </authorList>
    </citation>
    <scope>NUCLEOTIDE SEQUENCE</scope>
    <source>
        <strain evidence="3">CHK33-7979</strain>
    </source>
</reference>
<gene>
    <name evidence="3" type="ORF">H9826_00695</name>
</gene>
<dbReference type="InterPro" id="IPR035919">
    <property type="entry name" value="EAL_sf"/>
</dbReference>
<evidence type="ECO:0000313" key="3">
    <source>
        <dbReference type="EMBL" id="HIY72477.1"/>
    </source>
</evidence>
<dbReference type="InterPro" id="IPR000160">
    <property type="entry name" value="GGDEF_dom"/>
</dbReference>
<reference evidence="3" key="1">
    <citation type="journal article" date="2021" name="PeerJ">
        <title>Extensive microbial diversity within the chicken gut microbiome revealed by metagenomics and culture.</title>
        <authorList>
            <person name="Gilroy R."/>
            <person name="Ravi A."/>
            <person name="Getino M."/>
            <person name="Pursley I."/>
            <person name="Horton D.L."/>
            <person name="Alikhan N.F."/>
            <person name="Baker D."/>
            <person name="Gharbi K."/>
            <person name="Hall N."/>
            <person name="Watson M."/>
            <person name="Adriaenssens E.M."/>
            <person name="Foster-Nyarko E."/>
            <person name="Jarju S."/>
            <person name="Secka A."/>
            <person name="Antonio M."/>
            <person name="Oren A."/>
            <person name="Chaudhuri R.R."/>
            <person name="La Ragione R."/>
            <person name="Hildebrand F."/>
            <person name="Pallen M.J."/>
        </authorList>
    </citation>
    <scope>NUCLEOTIDE SEQUENCE</scope>
    <source>
        <strain evidence="3">CHK33-7979</strain>
    </source>
</reference>
<dbReference type="SMART" id="SM00052">
    <property type="entry name" value="EAL"/>
    <property type="match status" value="1"/>
</dbReference>
<evidence type="ECO:0000259" key="2">
    <source>
        <dbReference type="PROSITE" id="PS50887"/>
    </source>
</evidence>
<dbReference type="PANTHER" id="PTHR33121:SF70">
    <property type="entry name" value="SIGNALING PROTEIN YKOW"/>
    <property type="match status" value="1"/>
</dbReference>
<dbReference type="Gene3D" id="3.30.70.270">
    <property type="match status" value="2"/>
</dbReference>
<dbReference type="Gene3D" id="3.20.20.450">
    <property type="entry name" value="EAL domain"/>
    <property type="match status" value="1"/>
</dbReference>
<dbReference type="InterPro" id="IPR029016">
    <property type="entry name" value="GAF-like_dom_sf"/>
</dbReference>
<dbReference type="EMBL" id="DXCX01000011">
    <property type="protein sequence ID" value="HIY72477.1"/>
    <property type="molecule type" value="Genomic_DNA"/>
</dbReference>
<dbReference type="CDD" id="cd01948">
    <property type="entry name" value="EAL"/>
    <property type="match status" value="1"/>
</dbReference>
<dbReference type="NCBIfam" id="TIGR00254">
    <property type="entry name" value="GGDEF"/>
    <property type="match status" value="2"/>
</dbReference>
<dbReference type="PROSITE" id="PS50887">
    <property type="entry name" value="GGDEF"/>
    <property type="match status" value="2"/>
</dbReference>
<protein>
    <submittedName>
        <fullName evidence="3">EAL domain-containing protein</fullName>
    </submittedName>
</protein>
<evidence type="ECO:0000313" key="4">
    <source>
        <dbReference type="Proteomes" id="UP000886824"/>
    </source>
</evidence>
<organism evidence="3 4">
    <name type="scientific">Candidatus Intestinimonas merdavium</name>
    <dbReference type="NCBI Taxonomy" id="2838622"/>
    <lineage>
        <taxon>Bacteria</taxon>
        <taxon>Bacillati</taxon>
        <taxon>Bacillota</taxon>
        <taxon>Clostridia</taxon>
        <taxon>Eubacteriales</taxon>
        <taxon>Intestinimonas</taxon>
    </lineage>
</organism>
<proteinExistence type="predicted"/>
<dbReference type="SUPFAM" id="SSF55073">
    <property type="entry name" value="Nucleotide cyclase"/>
    <property type="match status" value="2"/>
</dbReference>
<dbReference type="SUPFAM" id="SSF141868">
    <property type="entry name" value="EAL domain-like"/>
    <property type="match status" value="1"/>
</dbReference>
<dbReference type="SUPFAM" id="SSF55781">
    <property type="entry name" value="GAF domain-like"/>
    <property type="match status" value="1"/>
</dbReference>
<dbReference type="SUPFAM" id="SSF55785">
    <property type="entry name" value="PYP-like sensor domain (PAS domain)"/>
    <property type="match status" value="1"/>
</dbReference>
<dbReference type="PANTHER" id="PTHR33121">
    <property type="entry name" value="CYCLIC DI-GMP PHOSPHODIESTERASE PDEF"/>
    <property type="match status" value="1"/>
</dbReference>
<feature type="domain" description="GGDEF" evidence="2">
    <location>
        <begin position="1289"/>
        <end position="1417"/>
    </location>
</feature>
<sequence length="1429" mass="165487">MDHERKMEEVLAVYRGILDFLGEGAEEDFFLLDLGAGRLYLPRAVGERYGVARNEDGGCTLEDWYGIVHPKDLPALKDRVGRLKSGALRAYDAEYRVFNRRGGIVWISCRGKVQQDERGRPVWMIGRISDTVARGKTDRLTGAFNMDVWKEELRRLLGQEQDGYLLLVDVDDQKSINLKNGQEFGDQVLKRVAEALEAATGGEQRIYRTDGDCFAVNLPGKSAGMVMEIFAQLRCRLKECCTLSGGCVPFQTYKVPDVGTLFQYAENSVDYAKANGKDTLWFFSADDYEKDLAALELKEDLRRSVQRGFDGFSLYYQPQVYSHSYRLHGAEALLRYCSPRRGNVSPEEFVPILEETKLICAVGLWVLEDALAQCRKWRAHIPEFCVSLNMSYTQLREEDIAEKVLEILRRSGLPGSALTVELTESVQLLNYSHLNEILRRWKQYGISISIDDFGTGYSSLSRLKEMEVDEVKIDRCFVRDIQHSAYHFRLLSNMIELAEGSRIRVCCEGIETPEELAVVEELRPGLLQGFLFSRPCGVEKFEELYIRSQGQAFRAREAREESYRRSVHNYDGVPISEWPEDEVVRAIMDAESDIFYVSDLETYELYYLNPAGQKLLGLRDYRGKKCYKALQGRDEPCPFCTNQYLKADVFYVWDQMNEYCGRHFLLKDKLLTYRGRQARMEVALDITKHEIVSQNLREQLDFANKMMECSQRLAEDTDYAGTVRRFLALVGEFYQADRAYLFEPEPQEQERWSKTGEWCRHNVLPQLGSGQRVPQAALERWLRLFRQNCSVILSNLDTLRYSSPAEWEMLVEQDIARLIAVPVLLDGALVAFIGIDNPRYSVQDDTQVRILSCFLINRIRQERNERRLRALLRADYDHILSALGVGLWKIRMDPETRRCEMLADDNMCRVMGAPRSLTPEECYRHWYNRVNDGYYHYINESMEGMEQHQRVMQLEYTWKHPEYGEVLVQGVGTRVADEDGMICLKGYHRIISDTDFPRPLPDVHIRDTFEYNELSKSIFFHTARSLILGEEDHESDFPQCWIDREIVHPHFALEFREAFSGVCLKSDLVLPEILLKGKDGNYGWFKLMLRHLGKGQQDHNTVVAVLEPTGAERVKELECMCRARFYQALLSETVAYAEVDLESGQLRSVGGLWREYVREDRREPVRFLERLERQLSRYLPAAEAREFRRLCGQGGWGELIQRGELSRRFSYQRQIGHERRWVELVIHVFREPETQNVYALLYLKDINLEKERAIAQDRAANRDPLTGVYNRTAFERQVTKCVRGAEPDLCGVLMVLDVDDFKRINDNNGHLAGDQALRKVARILRTTFRQSDMIGRLGGDEFLVFLNDYLDQERLSQRLCQLLDQLDAIAEFPLASSIGVTFVRKRGFDYTRCLAEADKALYYGKQTGKHQFIFYEDLPASRKITTTVR</sequence>
<dbReference type="GO" id="GO:0071111">
    <property type="term" value="F:cyclic-guanylate-specific phosphodiesterase activity"/>
    <property type="evidence" value="ECO:0007669"/>
    <property type="project" value="InterPro"/>
</dbReference>
<feature type="domain" description="GGDEF" evidence="2">
    <location>
        <begin position="161"/>
        <end position="285"/>
    </location>
</feature>
<dbReference type="Pfam" id="PF00563">
    <property type="entry name" value="EAL"/>
    <property type="match status" value="1"/>
</dbReference>
<dbReference type="PROSITE" id="PS50883">
    <property type="entry name" value="EAL"/>
    <property type="match status" value="1"/>
</dbReference>
<dbReference type="Pfam" id="PF08447">
    <property type="entry name" value="PAS_3"/>
    <property type="match status" value="1"/>
</dbReference>
<dbReference type="InterPro" id="IPR050706">
    <property type="entry name" value="Cyclic-di-GMP_PDE-like"/>
</dbReference>
<comment type="caution">
    <text evidence="3">The sequence shown here is derived from an EMBL/GenBank/DDBJ whole genome shotgun (WGS) entry which is preliminary data.</text>
</comment>